<dbReference type="Proteomes" id="UP000799118">
    <property type="component" value="Unassembled WGS sequence"/>
</dbReference>
<dbReference type="AlphaFoldDB" id="A0A6A4I4E2"/>
<protein>
    <submittedName>
        <fullName evidence="2">Uncharacterized protein</fullName>
    </submittedName>
</protein>
<evidence type="ECO:0000313" key="2">
    <source>
        <dbReference type="EMBL" id="KAE9403694.1"/>
    </source>
</evidence>
<keyword evidence="3" id="KW-1185">Reference proteome</keyword>
<reference evidence="2" key="1">
    <citation type="journal article" date="2019" name="Environ. Microbiol.">
        <title>Fungal ecological strategies reflected in gene transcription - a case study of two litter decomposers.</title>
        <authorList>
            <person name="Barbi F."/>
            <person name="Kohler A."/>
            <person name="Barry K."/>
            <person name="Baskaran P."/>
            <person name="Daum C."/>
            <person name="Fauchery L."/>
            <person name="Ihrmark K."/>
            <person name="Kuo A."/>
            <person name="LaButti K."/>
            <person name="Lipzen A."/>
            <person name="Morin E."/>
            <person name="Grigoriev I.V."/>
            <person name="Henrissat B."/>
            <person name="Lindahl B."/>
            <person name="Martin F."/>
        </authorList>
    </citation>
    <scope>NUCLEOTIDE SEQUENCE</scope>
    <source>
        <strain evidence="2">JB14</strain>
    </source>
</reference>
<feature type="region of interest" description="Disordered" evidence="1">
    <location>
        <begin position="128"/>
        <end position="154"/>
    </location>
</feature>
<dbReference type="EMBL" id="ML769423">
    <property type="protein sequence ID" value="KAE9403694.1"/>
    <property type="molecule type" value="Genomic_DNA"/>
</dbReference>
<accession>A0A6A4I4E2</accession>
<name>A0A6A4I4E2_9AGAR</name>
<gene>
    <name evidence="2" type="ORF">BT96DRAFT_482305</name>
</gene>
<evidence type="ECO:0000256" key="1">
    <source>
        <dbReference type="SAM" id="MobiDB-lite"/>
    </source>
</evidence>
<feature type="compositionally biased region" description="Basic and acidic residues" evidence="1">
    <location>
        <begin position="132"/>
        <end position="149"/>
    </location>
</feature>
<proteinExistence type="predicted"/>
<sequence>MSFRIEAQSPRSQPSHPLSGLGLLNLASIDGEITSTSSASCNAHVSALANRSVTLSSAECEKNPSVAGVGRMLVKKEEGCLSDGVALSVAGSRRIHLLRRANFPRYQHHRVYTIYPHPSSRVFIRSRQLNSKQEKDGGRTEERGGEDRTVGVGDEDPSISTCLFSYSSSASPYSMLSTVLKIQLNVKIVILLALNQETEALWCKFRSAQRYLPTRLYVGIVSFSTFEFVAFRISVLGNKPFFINLI</sequence>
<evidence type="ECO:0000313" key="3">
    <source>
        <dbReference type="Proteomes" id="UP000799118"/>
    </source>
</evidence>
<organism evidence="2 3">
    <name type="scientific">Gymnopus androsaceus JB14</name>
    <dbReference type="NCBI Taxonomy" id="1447944"/>
    <lineage>
        <taxon>Eukaryota</taxon>
        <taxon>Fungi</taxon>
        <taxon>Dikarya</taxon>
        <taxon>Basidiomycota</taxon>
        <taxon>Agaricomycotina</taxon>
        <taxon>Agaricomycetes</taxon>
        <taxon>Agaricomycetidae</taxon>
        <taxon>Agaricales</taxon>
        <taxon>Marasmiineae</taxon>
        <taxon>Omphalotaceae</taxon>
        <taxon>Gymnopus</taxon>
    </lineage>
</organism>